<evidence type="ECO:0000256" key="10">
    <source>
        <dbReference type="PROSITE-ProRule" id="PRU00124"/>
    </source>
</evidence>
<comment type="caution">
    <text evidence="10">Lacks conserved residue(s) required for the propagation of feature annotation.</text>
</comment>
<evidence type="ECO:0000256" key="3">
    <source>
        <dbReference type="ARBA" id="ARBA00022692"/>
    </source>
</evidence>
<evidence type="ECO:0000256" key="9">
    <source>
        <dbReference type="ARBA" id="ARBA00023180"/>
    </source>
</evidence>
<evidence type="ECO:0000256" key="11">
    <source>
        <dbReference type="SAM" id="MobiDB-lite"/>
    </source>
</evidence>
<dbReference type="PROSITE" id="PS01209">
    <property type="entry name" value="LDLRA_1"/>
    <property type="match status" value="1"/>
</dbReference>
<keyword evidence="7 10" id="KW-1015">Disulfide bond</keyword>
<dbReference type="InterPro" id="IPR002172">
    <property type="entry name" value="LDrepeatLR_classA_rpt"/>
</dbReference>
<comment type="subcellular location">
    <subcellularLocation>
        <location evidence="2">Endomembrane system</location>
    </subcellularLocation>
    <subcellularLocation>
        <location evidence="1">Membrane</location>
        <topology evidence="1">Single-pass membrane protein</topology>
    </subcellularLocation>
</comment>
<keyword evidence="5" id="KW-1133">Transmembrane helix</keyword>
<keyword evidence="4" id="KW-0677">Repeat</keyword>
<dbReference type="CDD" id="cd00112">
    <property type="entry name" value="LDLa"/>
    <property type="match status" value="4"/>
</dbReference>
<comment type="caution">
    <text evidence="12">The sequence shown here is derived from an EMBL/GenBank/DDBJ whole genome shotgun (WGS) entry which is preliminary data.</text>
</comment>
<dbReference type="SUPFAM" id="SSF57424">
    <property type="entry name" value="LDL receptor-like module"/>
    <property type="match status" value="4"/>
</dbReference>
<keyword evidence="9" id="KW-0325">Glycoprotein</keyword>
<dbReference type="PRINTS" id="PR00261">
    <property type="entry name" value="LDLRECEPTOR"/>
</dbReference>
<evidence type="ECO:0000256" key="5">
    <source>
        <dbReference type="ARBA" id="ARBA00022989"/>
    </source>
</evidence>
<organism evidence="12 13">
    <name type="scientific">Petrolisthes manimaculis</name>
    <dbReference type="NCBI Taxonomy" id="1843537"/>
    <lineage>
        <taxon>Eukaryota</taxon>
        <taxon>Metazoa</taxon>
        <taxon>Ecdysozoa</taxon>
        <taxon>Arthropoda</taxon>
        <taxon>Crustacea</taxon>
        <taxon>Multicrustacea</taxon>
        <taxon>Malacostraca</taxon>
        <taxon>Eumalacostraca</taxon>
        <taxon>Eucarida</taxon>
        <taxon>Decapoda</taxon>
        <taxon>Pleocyemata</taxon>
        <taxon>Anomura</taxon>
        <taxon>Galatheoidea</taxon>
        <taxon>Porcellanidae</taxon>
        <taxon>Petrolisthes</taxon>
    </lineage>
</organism>
<protein>
    <submittedName>
        <fullName evidence="12">Uncharacterized protein</fullName>
    </submittedName>
</protein>
<keyword evidence="13" id="KW-1185">Reference proteome</keyword>
<keyword evidence="8" id="KW-0675">Receptor</keyword>
<keyword evidence="3" id="KW-0812">Transmembrane</keyword>
<dbReference type="Pfam" id="PF00057">
    <property type="entry name" value="Ldl_recept_a"/>
    <property type="match status" value="4"/>
</dbReference>
<feature type="disulfide bond" evidence="10">
    <location>
        <begin position="205"/>
        <end position="220"/>
    </location>
</feature>
<dbReference type="GO" id="GO:0043235">
    <property type="term" value="C:receptor complex"/>
    <property type="evidence" value="ECO:0007669"/>
    <property type="project" value="TreeGrafter"/>
</dbReference>
<accession>A0AAE1QJK7</accession>
<dbReference type="GO" id="GO:0042562">
    <property type="term" value="F:hormone binding"/>
    <property type="evidence" value="ECO:0007669"/>
    <property type="project" value="TreeGrafter"/>
</dbReference>
<evidence type="ECO:0000256" key="7">
    <source>
        <dbReference type="ARBA" id="ARBA00023157"/>
    </source>
</evidence>
<feature type="compositionally biased region" description="Basic and acidic residues" evidence="11">
    <location>
        <begin position="85"/>
        <end position="94"/>
    </location>
</feature>
<dbReference type="PROSITE" id="PS50068">
    <property type="entry name" value="LDLRA_2"/>
    <property type="match status" value="4"/>
</dbReference>
<dbReference type="Proteomes" id="UP001292094">
    <property type="component" value="Unassembled WGS sequence"/>
</dbReference>
<evidence type="ECO:0000256" key="1">
    <source>
        <dbReference type="ARBA" id="ARBA00004167"/>
    </source>
</evidence>
<evidence type="ECO:0000313" key="12">
    <source>
        <dbReference type="EMBL" id="KAK4326352.1"/>
    </source>
</evidence>
<reference evidence="12" key="1">
    <citation type="submission" date="2023-11" db="EMBL/GenBank/DDBJ databases">
        <title>Genome assemblies of two species of porcelain crab, Petrolisthes cinctipes and Petrolisthes manimaculis (Anomura: Porcellanidae).</title>
        <authorList>
            <person name="Angst P."/>
        </authorList>
    </citation>
    <scope>NUCLEOTIDE SEQUENCE</scope>
    <source>
        <strain evidence="12">PB745_02</strain>
        <tissue evidence="12">Gill</tissue>
    </source>
</reference>
<dbReference type="GO" id="GO:0012505">
    <property type="term" value="C:endomembrane system"/>
    <property type="evidence" value="ECO:0007669"/>
    <property type="project" value="UniProtKB-SubCell"/>
</dbReference>
<evidence type="ECO:0000313" key="13">
    <source>
        <dbReference type="Proteomes" id="UP001292094"/>
    </source>
</evidence>
<dbReference type="InterPro" id="IPR051221">
    <property type="entry name" value="LDLR-related"/>
</dbReference>
<feature type="compositionally biased region" description="Polar residues" evidence="11">
    <location>
        <begin position="69"/>
        <end position="81"/>
    </location>
</feature>
<dbReference type="PANTHER" id="PTHR22722:SF14">
    <property type="entry name" value="MEGALIN, ISOFORM A"/>
    <property type="match status" value="1"/>
</dbReference>
<evidence type="ECO:0000256" key="6">
    <source>
        <dbReference type="ARBA" id="ARBA00023136"/>
    </source>
</evidence>
<dbReference type="GO" id="GO:0006898">
    <property type="term" value="P:receptor-mediated endocytosis"/>
    <property type="evidence" value="ECO:0007669"/>
    <property type="project" value="TreeGrafter"/>
</dbReference>
<feature type="region of interest" description="Disordered" evidence="11">
    <location>
        <begin position="69"/>
        <end position="133"/>
    </location>
</feature>
<dbReference type="Gene3D" id="4.10.400.10">
    <property type="entry name" value="Low-density Lipoprotein Receptor"/>
    <property type="match status" value="4"/>
</dbReference>
<dbReference type="EMBL" id="JAWZYT010000223">
    <property type="protein sequence ID" value="KAK4326352.1"/>
    <property type="molecule type" value="Genomic_DNA"/>
</dbReference>
<dbReference type="PANTHER" id="PTHR22722">
    <property type="entry name" value="LOW-DENSITY LIPOPROTEIN RECEPTOR-RELATED PROTEIN 2-RELATED"/>
    <property type="match status" value="1"/>
</dbReference>
<dbReference type="FunFam" id="4.10.400.10:FF:000045">
    <property type="entry name" value="Low-density lipoprotein receptor-related protein 2"/>
    <property type="match status" value="1"/>
</dbReference>
<dbReference type="InterPro" id="IPR036055">
    <property type="entry name" value="LDL_receptor-like_sf"/>
</dbReference>
<dbReference type="SMART" id="SM00192">
    <property type="entry name" value="LDLa"/>
    <property type="match status" value="4"/>
</dbReference>
<dbReference type="GO" id="GO:0016324">
    <property type="term" value="C:apical plasma membrane"/>
    <property type="evidence" value="ECO:0007669"/>
    <property type="project" value="TreeGrafter"/>
</dbReference>
<proteinExistence type="predicted"/>
<gene>
    <name evidence="12" type="ORF">Pmani_003121</name>
</gene>
<dbReference type="AlphaFoldDB" id="A0AAE1QJK7"/>
<evidence type="ECO:0000256" key="4">
    <source>
        <dbReference type="ARBA" id="ARBA00022737"/>
    </source>
</evidence>
<evidence type="ECO:0000256" key="8">
    <source>
        <dbReference type="ARBA" id="ARBA00023170"/>
    </source>
</evidence>
<dbReference type="InterPro" id="IPR023415">
    <property type="entry name" value="LDLR_class-A_CS"/>
</dbReference>
<evidence type="ECO:0000256" key="2">
    <source>
        <dbReference type="ARBA" id="ARBA00004308"/>
    </source>
</evidence>
<feature type="disulfide bond" evidence="10">
    <location>
        <begin position="244"/>
        <end position="259"/>
    </location>
</feature>
<keyword evidence="6" id="KW-0472">Membrane</keyword>
<feature type="compositionally biased region" description="Polar residues" evidence="11">
    <location>
        <begin position="115"/>
        <end position="125"/>
    </location>
</feature>
<sequence length="312" mass="35302">MASTKPLSFKEVRATLKRMLESSVGSVNDFDHGVQVKEEPLYVTKTTDKQEIRGDISMKNKEEDVMWTNYGTWRGTGNNNDSDVEDNKKEKETNEAENQFQQNHDVESEDDDGESNNGQVVTTEVNSDDESERVNVVPKIGKRGQFRCSGKDDKCIPTYWKCDGEKDCADGTDEPPGDSCPERKCRPGIFQCLDGEGCAAPTQLCHGQSDCSDGSDENDCHIECNQLQFKCKTTGKCINIAWKCDGDKDCRDSSDEDDCHNRPCDKEMEYHCHNGKCISKQWYCDLDNDYGDHSDEPAFLCRQKNCTEGWRK</sequence>
<name>A0AAE1QJK7_9EUCA</name>